<organism evidence="3 4">
    <name type="scientific">Planoprotostelium fungivorum</name>
    <dbReference type="NCBI Taxonomy" id="1890364"/>
    <lineage>
        <taxon>Eukaryota</taxon>
        <taxon>Amoebozoa</taxon>
        <taxon>Evosea</taxon>
        <taxon>Variosea</taxon>
        <taxon>Cavosteliida</taxon>
        <taxon>Cavosteliaceae</taxon>
        <taxon>Planoprotostelium</taxon>
    </lineage>
</organism>
<evidence type="ECO:0008006" key="5">
    <source>
        <dbReference type="Google" id="ProtNLM"/>
    </source>
</evidence>
<dbReference type="PANTHER" id="PTHR47447:SF17">
    <property type="entry name" value="OS12G0638900 PROTEIN"/>
    <property type="match status" value="1"/>
</dbReference>
<dbReference type="PROSITE" id="PS51375">
    <property type="entry name" value="PPR"/>
    <property type="match status" value="2"/>
</dbReference>
<dbReference type="PANTHER" id="PTHR47447">
    <property type="entry name" value="OS03G0856100 PROTEIN"/>
    <property type="match status" value="1"/>
</dbReference>
<accession>A0A2P6MY67</accession>
<sequence length="375" mass="43463">MLSSCLLHKELLLSRLQSVTLREGKYVHSSMRYNNTMGVFPPMRKMFIHNNRTIKQSSEPIDKKHIRNPATVNYDEIPPMDVDNDDPKLSEKVVKQLRSHAVLLKNAPSERAMMHSFRLLLESKVRPDVHIFTIMVRNYAKWNMLEKAYSVFGMMSKWGIQPNSNTYNTVLQMLLKDGVNPEPFLERMITAEVDNVVTYNMIMSSKREVAQKREWLDKMEQRGIKPDSTTYNILMGTYAIYGDCRKKMVAEGVEADVHTYNSIMRFFSLNRDANNMMKNMNQMIKAGIQPDDVTYEIVLTTFIKDSQTDKSVRCNPSTFKMITTYFEKIGRKRERHRTGKNKPNGVPVIPCEFLLSLVHGWMGLFAAIKRADAQR</sequence>
<evidence type="ECO:0000256" key="2">
    <source>
        <dbReference type="PROSITE-ProRule" id="PRU00708"/>
    </source>
</evidence>
<evidence type="ECO:0000256" key="1">
    <source>
        <dbReference type="ARBA" id="ARBA00022737"/>
    </source>
</evidence>
<dbReference type="Gene3D" id="1.25.40.10">
    <property type="entry name" value="Tetratricopeptide repeat domain"/>
    <property type="match status" value="2"/>
</dbReference>
<dbReference type="Pfam" id="PF13041">
    <property type="entry name" value="PPR_2"/>
    <property type="match status" value="3"/>
</dbReference>
<dbReference type="EMBL" id="MDYQ01000313">
    <property type="protein sequence ID" value="PRP76596.1"/>
    <property type="molecule type" value="Genomic_DNA"/>
</dbReference>
<feature type="repeat" description="PPR" evidence="2">
    <location>
        <begin position="256"/>
        <end position="290"/>
    </location>
</feature>
<dbReference type="InterPro" id="IPR011990">
    <property type="entry name" value="TPR-like_helical_dom_sf"/>
</dbReference>
<evidence type="ECO:0000313" key="3">
    <source>
        <dbReference type="EMBL" id="PRP76596.1"/>
    </source>
</evidence>
<dbReference type="AlphaFoldDB" id="A0A2P6MY67"/>
<dbReference type="InterPro" id="IPR002885">
    <property type="entry name" value="PPR_rpt"/>
</dbReference>
<dbReference type="NCBIfam" id="TIGR00756">
    <property type="entry name" value="PPR"/>
    <property type="match status" value="1"/>
</dbReference>
<comment type="caution">
    <text evidence="3">The sequence shown here is derived from an EMBL/GenBank/DDBJ whole genome shotgun (WGS) entry which is preliminary data.</text>
</comment>
<keyword evidence="1" id="KW-0677">Repeat</keyword>
<dbReference type="InParanoid" id="A0A2P6MY67"/>
<gene>
    <name evidence="3" type="ORF">PROFUN_15005</name>
</gene>
<proteinExistence type="predicted"/>
<dbReference type="Proteomes" id="UP000241769">
    <property type="component" value="Unassembled WGS sequence"/>
</dbReference>
<feature type="repeat" description="PPR" evidence="2">
    <location>
        <begin position="128"/>
        <end position="162"/>
    </location>
</feature>
<dbReference type="STRING" id="1890364.A0A2P6MY67"/>
<dbReference type="OrthoDB" id="185373at2759"/>
<keyword evidence="4" id="KW-1185">Reference proteome</keyword>
<reference evidence="3 4" key="1">
    <citation type="journal article" date="2018" name="Genome Biol. Evol.">
        <title>Multiple Roots of Fruiting Body Formation in Amoebozoa.</title>
        <authorList>
            <person name="Hillmann F."/>
            <person name="Forbes G."/>
            <person name="Novohradska S."/>
            <person name="Ferling I."/>
            <person name="Riege K."/>
            <person name="Groth M."/>
            <person name="Westermann M."/>
            <person name="Marz M."/>
            <person name="Spaller T."/>
            <person name="Winckler T."/>
            <person name="Schaap P."/>
            <person name="Glockner G."/>
        </authorList>
    </citation>
    <scope>NUCLEOTIDE SEQUENCE [LARGE SCALE GENOMIC DNA]</scope>
    <source>
        <strain evidence="3 4">Jena</strain>
    </source>
</reference>
<evidence type="ECO:0000313" key="4">
    <source>
        <dbReference type="Proteomes" id="UP000241769"/>
    </source>
</evidence>
<protein>
    <recommendedName>
        <fullName evidence="5">Pentatricopeptide repeat-containing protein</fullName>
    </recommendedName>
</protein>
<name>A0A2P6MY67_9EUKA</name>